<dbReference type="EMBL" id="AMLP01000235">
    <property type="protein sequence ID" value="ELS51348.1"/>
    <property type="molecule type" value="Genomic_DNA"/>
</dbReference>
<gene>
    <name evidence="1" type="ORF">STVIR_7699</name>
</gene>
<dbReference type="Proteomes" id="UP000011205">
    <property type="component" value="Unassembled WGS sequence"/>
</dbReference>
<comment type="caution">
    <text evidence="1">The sequence shown here is derived from an EMBL/GenBank/DDBJ whole genome shotgun (WGS) entry which is preliminary data.</text>
</comment>
<name>L8P5E7_STRVR</name>
<reference evidence="1 2" key="1">
    <citation type="journal article" date="2013" name="Genome Announc.">
        <title>Draft Genome Sequence of Streptomyces viridochromogenes Strain Tu57, Producer of Avilamycin.</title>
        <authorList>
            <person name="Gruning B.A."/>
            <person name="Erxleben A."/>
            <person name="Hahnlein A."/>
            <person name="Gunther S."/>
        </authorList>
    </citation>
    <scope>NUCLEOTIDE SEQUENCE [LARGE SCALE GENOMIC DNA]</scope>
    <source>
        <strain evidence="1 2">Tue57</strain>
    </source>
</reference>
<organism evidence="1 2">
    <name type="scientific">Streptomyces viridochromogenes Tue57</name>
    <dbReference type="NCBI Taxonomy" id="1160705"/>
    <lineage>
        <taxon>Bacteria</taxon>
        <taxon>Bacillati</taxon>
        <taxon>Actinomycetota</taxon>
        <taxon>Actinomycetes</taxon>
        <taxon>Kitasatosporales</taxon>
        <taxon>Streptomycetaceae</taxon>
        <taxon>Streptomyces</taxon>
    </lineage>
</organism>
<protein>
    <submittedName>
        <fullName evidence="1">Uncharacterized protein</fullName>
    </submittedName>
</protein>
<proteinExistence type="predicted"/>
<evidence type="ECO:0000313" key="2">
    <source>
        <dbReference type="Proteomes" id="UP000011205"/>
    </source>
</evidence>
<sequence length="147" mass="14950">MTKGLLAGAAGTVALNITTYGDMLLRGRASSDVPAEVADRLADRAGVDLGDGEAKSNREQAAGALFGYVTGLGVGVAYGLLRRRSGTVPAWAIGPLLGAVAMAGSDVPAAALEVTDPTSWDLTSWASDMLPHLVYGLATASVYEVLS</sequence>
<evidence type="ECO:0000313" key="1">
    <source>
        <dbReference type="EMBL" id="ELS51348.1"/>
    </source>
</evidence>
<dbReference type="PATRIC" id="fig|1160705.3.peg.7611"/>
<accession>L8P5E7</accession>
<dbReference type="AlphaFoldDB" id="L8P5E7"/>